<feature type="signal peptide" evidence="1">
    <location>
        <begin position="1"/>
        <end position="20"/>
    </location>
</feature>
<evidence type="ECO:0000313" key="3">
    <source>
        <dbReference type="Proteomes" id="UP001145087"/>
    </source>
</evidence>
<sequence>MKYISLLGLLLLLYPCLVSAQQKEAKVDSTYTPYELLSSYYNGNFHPFKKKNIYIGVDFNIEDKKLENTDYIIQKILDGERLNYDIHLKGGYYTGDYGMVGINFNYFNNRFDGIIFQDPDTVSSNSISRGFAFTPNFRSSVPLTSNERLSFFAQFGITFGVSNELNTTTKNMDEIERIYTDNFNFRLGVSPGLTFFAMENFAFEVQLDLLGYELNAAKRKINGIEESTQIRQNVNFEIDILSLQLGLAYYFGEGLRR</sequence>
<reference evidence="2" key="1">
    <citation type="submission" date="2022-11" db="EMBL/GenBank/DDBJ databases">
        <title>Marilongibacter aestuarii gen. nov., sp. nov., isolated from tidal flat sediment.</title>
        <authorList>
            <person name="Jiayan W."/>
        </authorList>
    </citation>
    <scope>NUCLEOTIDE SEQUENCE</scope>
    <source>
        <strain evidence="2">Z1-6</strain>
    </source>
</reference>
<accession>A0A9X3F3P6</accession>
<name>A0A9X3F3P6_9BACT</name>
<dbReference type="InterPro" id="IPR011250">
    <property type="entry name" value="OMP/PagP_B-barrel"/>
</dbReference>
<comment type="caution">
    <text evidence="2">The sequence shown here is derived from an EMBL/GenBank/DDBJ whole genome shotgun (WGS) entry which is preliminary data.</text>
</comment>
<dbReference type="SUPFAM" id="SSF56925">
    <property type="entry name" value="OMPA-like"/>
    <property type="match status" value="1"/>
</dbReference>
<evidence type="ECO:0008006" key="4">
    <source>
        <dbReference type="Google" id="ProtNLM"/>
    </source>
</evidence>
<proteinExistence type="predicted"/>
<gene>
    <name evidence="2" type="ORF">OU798_06440</name>
</gene>
<dbReference type="AlphaFoldDB" id="A0A9X3F3P6"/>
<feature type="chain" id="PRO_5040786840" description="Outer membrane protein beta-barrel domain-containing protein" evidence="1">
    <location>
        <begin position="21"/>
        <end position="257"/>
    </location>
</feature>
<dbReference type="Proteomes" id="UP001145087">
    <property type="component" value="Unassembled WGS sequence"/>
</dbReference>
<organism evidence="2 3">
    <name type="scientific">Draconibacterium aestuarii</name>
    <dbReference type="NCBI Taxonomy" id="2998507"/>
    <lineage>
        <taxon>Bacteria</taxon>
        <taxon>Pseudomonadati</taxon>
        <taxon>Bacteroidota</taxon>
        <taxon>Bacteroidia</taxon>
        <taxon>Marinilabiliales</taxon>
        <taxon>Prolixibacteraceae</taxon>
        <taxon>Draconibacterium</taxon>
    </lineage>
</organism>
<evidence type="ECO:0000256" key="1">
    <source>
        <dbReference type="SAM" id="SignalP"/>
    </source>
</evidence>
<keyword evidence="1" id="KW-0732">Signal</keyword>
<protein>
    <recommendedName>
        <fullName evidence="4">Outer membrane protein beta-barrel domain-containing protein</fullName>
    </recommendedName>
</protein>
<dbReference type="EMBL" id="JAPOHD010000012">
    <property type="protein sequence ID" value="MCY1719974.1"/>
    <property type="molecule type" value="Genomic_DNA"/>
</dbReference>
<evidence type="ECO:0000313" key="2">
    <source>
        <dbReference type="EMBL" id="MCY1719974.1"/>
    </source>
</evidence>
<dbReference type="RefSeq" id="WP_343332306.1">
    <property type="nucleotide sequence ID" value="NZ_JAPOHD010000012.1"/>
</dbReference>
<keyword evidence="3" id="KW-1185">Reference proteome</keyword>